<sequence>MQPELHVNTNLYKKPFPSFGIPNIIGYIGYENIMFAKTIQNKQVQIDLNLHIDKVIRKPPDLDVKLTDLLQFLLQQETRLKLDPVTVIDNAKFFCYRGLMTCIACTPYERKDSWRIVGVLFKGNIYLCARDTEEKKKMKQNMTKKEQQFTSWGYKFEQSVLSEKPNLDPDPNKPVDENKEFSLVFKSHLNNHNIVYGAEMDGIRCDRSSVDSPPDLKFGYEAILKYLSNKEFIEVKTNRHIEFPNQERNFRLFKTKKWWCQSFLAGVNTILCGFRNDDGIVEELKVFAVNDLPKISSKFWDPNVCFNFLETFLTYVKRCFSREIKQKYGHAALNDMQSLPLISLHFEWKPGSPVQVTDNYIYEDDPILPDWFVENFGKYSHIAR</sequence>
<evidence type="ECO:0000313" key="4">
    <source>
        <dbReference type="EMBL" id="CAK1599880.1"/>
    </source>
</evidence>
<accession>A0AAV1LYC6</accession>
<evidence type="ECO:0000313" key="5">
    <source>
        <dbReference type="Proteomes" id="UP001314205"/>
    </source>
</evidence>
<keyword evidence="2" id="KW-0694">RNA-binding</keyword>
<dbReference type="EMBL" id="CAVLGL010000115">
    <property type="protein sequence ID" value="CAK1599880.1"/>
    <property type="molecule type" value="Genomic_DNA"/>
</dbReference>
<comment type="function">
    <text evidence="2">Decapping enzyme for NAD-capped RNAs: specifically hydrolyzes the nicotinamide adenine dinucleotide (NAD) cap from a subset of RNAs by removing the entire NAD moiety from the 5'-end of an NAD-capped RNA.</text>
</comment>
<dbReference type="PANTHER" id="PTHR12395">
    <property type="entry name" value="DOM-3 RELATED"/>
    <property type="match status" value="1"/>
</dbReference>
<keyword evidence="5" id="KW-1185">Reference proteome</keyword>
<evidence type="ECO:0000256" key="1">
    <source>
        <dbReference type="ARBA" id="ARBA00006562"/>
    </source>
</evidence>
<dbReference type="EC" id="3.6.1.-" evidence="2"/>
<dbReference type="GO" id="GO:0004518">
    <property type="term" value="F:nuclease activity"/>
    <property type="evidence" value="ECO:0007669"/>
    <property type="project" value="UniProtKB-KW"/>
</dbReference>
<dbReference type="GO" id="GO:0000166">
    <property type="term" value="F:nucleotide binding"/>
    <property type="evidence" value="ECO:0007669"/>
    <property type="project" value="UniProtKB-KW"/>
</dbReference>
<evidence type="ECO:0000256" key="2">
    <source>
        <dbReference type="RuleBase" id="RU367113"/>
    </source>
</evidence>
<dbReference type="Proteomes" id="UP001314205">
    <property type="component" value="Unassembled WGS sequence"/>
</dbReference>
<dbReference type="GO" id="GO:0046872">
    <property type="term" value="F:metal ion binding"/>
    <property type="evidence" value="ECO:0007669"/>
    <property type="project" value="UniProtKB-KW"/>
</dbReference>
<feature type="domain" description="RAI1-like" evidence="3">
    <location>
        <begin position="42"/>
        <end position="373"/>
    </location>
</feature>
<dbReference type="AlphaFoldDB" id="A0AAV1LYC6"/>
<dbReference type="GO" id="GO:0000956">
    <property type="term" value="P:nuclear-transcribed mRNA catabolic process"/>
    <property type="evidence" value="ECO:0007669"/>
    <property type="project" value="TreeGrafter"/>
</dbReference>
<comment type="subcellular location">
    <subcellularLocation>
        <location evidence="2">Nucleus</location>
    </subcellularLocation>
</comment>
<dbReference type="InterPro" id="IPR039039">
    <property type="entry name" value="RAI1-like_fam"/>
</dbReference>
<keyword evidence="2" id="KW-0378">Hydrolase</keyword>
<evidence type="ECO:0000259" key="3">
    <source>
        <dbReference type="Pfam" id="PF08652"/>
    </source>
</evidence>
<dbReference type="GO" id="GO:0034353">
    <property type="term" value="F:mRNA 5'-diphosphatase activity"/>
    <property type="evidence" value="ECO:0007669"/>
    <property type="project" value="TreeGrafter"/>
</dbReference>
<comment type="cofactor">
    <cofactor evidence="2">
        <name>a divalent metal cation</name>
        <dbReference type="ChEBI" id="CHEBI:60240"/>
    </cofactor>
</comment>
<dbReference type="GO" id="GO:0003723">
    <property type="term" value="F:RNA binding"/>
    <property type="evidence" value="ECO:0007669"/>
    <property type="project" value="UniProtKB-KW"/>
</dbReference>
<keyword evidence="2" id="KW-0547">Nucleotide-binding</keyword>
<keyword evidence="2" id="KW-0539">Nucleus</keyword>
<organism evidence="4 5">
    <name type="scientific">Parnassius mnemosyne</name>
    <name type="common">clouded apollo</name>
    <dbReference type="NCBI Taxonomy" id="213953"/>
    <lineage>
        <taxon>Eukaryota</taxon>
        <taxon>Metazoa</taxon>
        <taxon>Ecdysozoa</taxon>
        <taxon>Arthropoda</taxon>
        <taxon>Hexapoda</taxon>
        <taxon>Insecta</taxon>
        <taxon>Pterygota</taxon>
        <taxon>Neoptera</taxon>
        <taxon>Endopterygota</taxon>
        <taxon>Lepidoptera</taxon>
        <taxon>Glossata</taxon>
        <taxon>Ditrysia</taxon>
        <taxon>Papilionoidea</taxon>
        <taxon>Papilionidae</taxon>
        <taxon>Parnassiinae</taxon>
        <taxon>Parnassini</taxon>
        <taxon>Parnassius</taxon>
        <taxon>Driopa</taxon>
    </lineage>
</organism>
<comment type="caution">
    <text evidence="4">The sequence shown here is derived from an EMBL/GenBank/DDBJ whole genome shotgun (WGS) entry which is preliminary data.</text>
</comment>
<dbReference type="PANTHER" id="PTHR12395:SF9">
    <property type="entry name" value="DECAPPING AND EXORIBONUCLEASE PROTEIN"/>
    <property type="match status" value="1"/>
</dbReference>
<dbReference type="GO" id="GO:0005829">
    <property type="term" value="C:cytosol"/>
    <property type="evidence" value="ECO:0007669"/>
    <property type="project" value="TreeGrafter"/>
</dbReference>
<name>A0AAV1LYC6_9NEOP</name>
<keyword evidence="2" id="KW-0540">Nuclease</keyword>
<keyword evidence="2" id="KW-0479">Metal-binding</keyword>
<dbReference type="GO" id="GO:0110155">
    <property type="term" value="P:NAD-cap decapping"/>
    <property type="evidence" value="ECO:0007669"/>
    <property type="project" value="TreeGrafter"/>
</dbReference>
<gene>
    <name evidence="4" type="ORF">PARMNEM_LOCUS18703</name>
</gene>
<proteinExistence type="inferred from homology"/>
<dbReference type="InterPro" id="IPR013961">
    <property type="entry name" value="RAI1"/>
</dbReference>
<dbReference type="GO" id="GO:0005634">
    <property type="term" value="C:nucleus"/>
    <property type="evidence" value="ECO:0007669"/>
    <property type="project" value="UniProtKB-SubCell"/>
</dbReference>
<dbReference type="Pfam" id="PF08652">
    <property type="entry name" value="RAI1"/>
    <property type="match status" value="1"/>
</dbReference>
<comment type="similarity">
    <text evidence="1 2">Belongs to the DXO/Dom3Z family.</text>
</comment>
<reference evidence="4 5" key="1">
    <citation type="submission" date="2023-11" db="EMBL/GenBank/DDBJ databases">
        <authorList>
            <person name="Hedman E."/>
            <person name="Englund M."/>
            <person name="Stromberg M."/>
            <person name="Nyberg Akerstrom W."/>
            <person name="Nylinder S."/>
            <person name="Jareborg N."/>
            <person name="Kallberg Y."/>
            <person name="Kronander E."/>
        </authorList>
    </citation>
    <scope>NUCLEOTIDE SEQUENCE [LARGE SCALE GENOMIC DNA]</scope>
</reference>
<protein>
    <recommendedName>
        <fullName evidence="2">Decapping nuclease</fullName>
        <ecNumber evidence="2">3.6.1.-</ecNumber>
    </recommendedName>
</protein>